<evidence type="ECO:0000313" key="1">
    <source>
        <dbReference type="EMBL" id="MDC0670620.1"/>
    </source>
</evidence>
<proteinExistence type="predicted"/>
<evidence type="ECO:0000313" key="2">
    <source>
        <dbReference type="Proteomes" id="UP001217838"/>
    </source>
</evidence>
<dbReference type="EMBL" id="JAQNDN010000013">
    <property type="protein sequence ID" value="MDC0670620.1"/>
    <property type="molecule type" value="Genomic_DNA"/>
</dbReference>
<protein>
    <submittedName>
        <fullName evidence="1">Uncharacterized protein</fullName>
    </submittedName>
</protein>
<dbReference type="Proteomes" id="UP001217838">
    <property type="component" value="Unassembled WGS sequence"/>
</dbReference>
<accession>A0ABT5B913</accession>
<name>A0ABT5B913_9BACT</name>
<comment type="caution">
    <text evidence="1">The sequence shown here is derived from an EMBL/GenBank/DDBJ whole genome shotgun (WGS) entry which is preliminary data.</text>
</comment>
<dbReference type="RefSeq" id="WP_272000440.1">
    <property type="nucleotide sequence ID" value="NZ_JAQNDN010000013.1"/>
</dbReference>
<gene>
    <name evidence="1" type="ORF">POL58_22885</name>
</gene>
<sequence length="93" mass="9700">MTVVLAPSSSPVVDVRLVLAARIAKGPHVRAEAQLRAGGATITASFNLDVSVFKTRELASDSTRFKSLRSRTSSARSSVVSGSRGARLCPAST</sequence>
<keyword evidence="2" id="KW-1185">Reference proteome</keyword>
<organism evidence="1 2">
    <name type="scientific">Nannocystis radixulma</name>
    <dbReference type="NCBI Taxonomy" id="2995305"/>
    <lineage>
        <taxon>Bacteria</taxon>
        <taxon>Pseudomonadati</taxon>
        <taxon>Myxococcota</taxon>
        <taxon>Polyangia</taxon>
        <taxon>Nannocystales</taxon>
        <taxon>Nannocystaceae</taxon>
        <taxon>Nannocystis</taxon>
    </lineage>
</organism>
<reference evidence="1 2" key="1">
    <citation type="submission" date="2022-11" db="EMBL/GenBank/DDBJ databases">
        <title>Minimal conservation of predation-associated metabolite biosynthetic gene clusters underscores biosynthetic potential of Myxococcota including descriptions for ten novel species: Archangium lansinium sp. nov., Myxococcus landrumus sp. nov., Nannocystis bai.</title>
        <authorList>
            <person name="Ahearne A."/>
            <person name="Stevens C."/>
            <person name="Dowd S."/>
        </authorList>
    </citation>
    <scope>NUCLEOTIDE SEQUENCE [LARGE SCALE GENOMIC DNA]</scope>
    <source>
        <strain evidence="1 2">NCELM</strain>
    </source>
</reference>